<sequence length="135" mass="15251">MMITMLSWLTTAQEQTLRDKFGLGYGDYRYSGTLSYENEVFQSVFRCNANDYENSPLHKRPAKTCEMQAVPPPMTGNYLPSGPNVEIDDSKYTYGPEKTQQSEPESQTNELDACDSNISTEPSELVFEPVVNESQ</sequence>
<evidence type="ECO:0000256" key="1">
    <source>
        <dbReference type="SAM" id="MobiDB-lite"/>
    </source>
</evidence>
<gene>
    <name evidence="2" type="ORF">Tco_0841705</name>
</gene>
<name>A0ABQ5B0J5_9ASTR</name>
<reference evidence="2" key="2">
    <citation type="submission" date="2022-01" db="EMBL/GenBank/DDBJ databases">
        <authorList>
            <person name="Yamashiro T."/>
            <person name="Shiraishi A."/>
            <person name="Satake H."/>
            <person name="Nakayama K."/>
        </authorList>
    </citation>
    <scope>NUCLEOTIDE SEQUENCE</scope>
</reference>
<feature type="compositionally biased region" description="Polar residues" evidence="1">
    <location>
        <begin position="98"/>
        <end position="122"/>
    </location>
</feature>
<keyword evidence="3" id="KW-1185">Reference proteome</keyword>
<feature type="region of interest" description="Disordered" evidence="1">
    <location>
        <begin position="68"/>
        <end position="135"/>
    </location>
</feature>
<protein>
    <submittedName>
        <fullName evidence="2">Uncharacterized protein</fullName>
    </submittedName>
</protein>
<accession>A0ABQ5B0J5</accession>
<dbReference type="Proteomes" id="UP001151760">
    <property type="component" value="Unassembled WGS sequence"/>
</dbReference>
<reference evidence="2" key="1">
    <citation type="journal article" date="2022" name="Int. J. Mol. Sci.">
        <title>Draft Genome of Tanacetum Coccineum: Genomic Comparison of Closely Related Tanacetum-Family Plants.</title>
        <authorList>
            <person name="Yamashiro T."/>
            <person name="Shiraishi A."/>
            <person name="Nakayama K."/>
            <person name="Satake H."/>
        </authorList>
    </citation>
    <scope>NUCLEOTIDE SEQUENCE</scope>
</reference>
<comment type="caution">
    <text evidence="2">The sequence shown here is derived from an EMBL/GenBank/DDBJ whole genome shotgun (WGS) entry which is preliminary data.</text>
</comment>
<evidence type="ECO:0000313" key="2">
    <source>
        <dbReference type="EMBL" id="GJT07243.1"/>
    </source>
</evidence>
<proteinExistence type="predicted"/>
<organism evidence="2 3">
    <name type="scientific">Tanacetum coccineum</name>
    <dbReference type="NCBI Taxonomy" id="301880"/>
    <lineage>
        <taxon>Eukaryota</taxon>
        <taxon>Viridiplantae</taxon>
        <taxon>Streptophyta</taxon>
        <taxon>Embryophyta</taxon>
        <taxon>Tracheophyta</taxon>
        <taxon>Spermatophyta</taxon>
        <taxon>Magnoliopsida</taxon>
        <taxon>eudicotyledons</taxon>
        <taxon>Gunneridae</taxon>
        <taxon>Pentapetalae</taxon>
        <taxon>asterids</taxon>
        <taxon>campanulids</taxon>
        <taxon>Asterales</taxon>
        <taxon>Asteraceae</taxon>
        <taxon>Asteroideae</taxon>
        <taxon>Anthemideae</taxon>
        <taxon>Anthemidinae</taxon>
        <taxon>Tanacetum</taxon>
    </lineage>
</organism>
<dbReference type="EMBL" id="BQNB010012734">
    <property type="protein sequence ID" value="GJT07243.1"/>
    <property type="molecule type" value="Genomic_DNA"/>
</dbReference>
<evidence type="ECO:0000313" key="3">
    <source>
        <dbReference type="Proteomes" id="UP001151760"/>
    </source>
</evidence>